<comment type="caution">
    <text evidence="5">The sequence shown here is derived from an EMBL/GenBank/DDBJ whole genome shotgun (WGS) entry which is preliminary data.</text>
</comment>
<evidence type="ECO:0000256" key="3">
    <source>
        <dbReference type="SAM" id="MobiDB-lite"/>
    </source>
</evidence>
<dbReference type="PATRIC" id="fig|1678637.3.peg.95"/>
<dbReference type="InterPro" id="IPR036779">
    <property type="entry name" value="LysM_dom_sf"/>
</dbReference>
<feature type="compositionally biased region" description="Polar residues" evidence="3">
    <location>
        <begin position="239"/>
        <end position="261"/>
    </location>
</feature>
<dbReference type="Gene3D" id="3.10.350.10">
    <property type="entry name" value="LysM domain"/>
    <property type="match status" value="1"/>
</dbReference>
<feature type="compositionally biased region" description="Basic and acidic residues" evidence="3">
    <location>
        <begin position="306"/>
        <end position="319"/>
    </location>
</feature>
<feature type="compositionally biased region" description="Basic and acidic residues" evidence="3">
    <location>
        <begin position="198"/>
        <end position="213"/>
    </location>
</feature>
<dbReference type="Proteomes" id="UP000037288">
    <property type="component" value="Unassembled WGS sequence"/>
</dbReference>
<feature type="domain" description="LysM" evidence="4">
    <location>
        <begin position="316"/>
        <end position="365"/>
    </location>
</feature>
<accession>A0A0K9XMB1</accession>
<evidence type="ECO:0000256" key="2">
    <source>
        <dbReference type="ARBA" id="ARBA00022801"/>
    </source>
</evidence>
<dbReference type="GO" id="GO:0016787">
    <property type="term" value="F:hydrolase activity"/>
    <property type="evidence" value="ECO:0007669"/>
    <property type="project" value="UniProtKB-KW"/>
</dbReference>
<dbReference type="Gene3D" id="1.10.530.10">
    <property type="match status" value="1"/>
</dbReference>
<dbReference type="Pfam" id="PF06737">
    <property type="entry name" value="Transglycosylas"/>
    <property type="match status" value="1"/>
</dbReference>
<proteinExistence type="inferred from homology"/>
<dbReference type="PROSITE" id="PS51782">
    <property type="entry name" value="LYSM"/>
    <property type="match status" value="1"/>
</dbReference>
<evidence type="ECO:0000313" key="6">
    <source>
        <dbReference type="Proteomes" id="UP000037288"/>
    </source>
</evidence>
<name>A0A0K9XMB1_9ACTN</name>
<dbReference type="STRING" id="1678637.AC230_00450"/>
<gene>
    <name evidence="5" type="ORF">AC230_00450</name>
</gene>
<keyword evidence="6" id="KW-1185">Reference proteome</keyword>
<feature type="compositionally biased region" description="Basic and acidic residues" evidence="3">
    <location>
        <begin position="263"/>
        <end position="273"/>
    </location>
</feature>
<dbReference type="RefSeq" id="WP_049713904.1">
    <property type="nucleotide sequence ID" value="NZ_LFXA01000001.1"/>
</dbReference>
<dbReference type="Pfam" id="PF01476">
    <property type="entry name" value="LysM"/>
    <property type="match status" value="1"/>
</dbReference>
<reference evidence="6" key="1">
    <citation type="submission" date="2015-07" db="EMBL/GenBank/DDBJ databases">
        <title>Draft genome sequence of Streptomyces sp. CMAA 1322, a bacterium isolated from Caatinga biome, from dry forest semiarid of Brazil.</title>
        <authorList>
            <person name="Santos S.N."/>
            <person name="Gacesa R."/>
            <person name="Taketani R.G."/>
            <person name="Long P.F."/>
            <person name="Melo I.S."/>
        </authorList>
    </citation>
    <scope>NUCLEOTIDE SEQUENCE [LARGE SCALE GENOMIC DNA]</scope>
    <source>
        <strain evidence="6">CMAA 1322</strain>
    </source>
</reference>
<dbReference type="EMBL" id="LFXA01000001">
    <property type="protein sequence ID" value="KNB54388.1"/>
    <property type="molecule type" value="Genomic_DNA"/>
</dbReference>
<dbReference type="InterPro" id="IPR018392">
    <property type="entry name" value="LysM"/>
</dbReference>
<dbReference type="PANTHER" id="PTHR34700">
    <property type="entry name" value="POTASSIUM BINDING PROTEIN KBP"/>
    <property type="match status" value="1"/>
</dbReference>
<dbReference type="CDD" id="cd13925">
    <property type="entry name" value="RPF"/>
    <property type="match status" value="1"/>
</dbReference>
<evidence type="ECO:0000259" key="4">
    <source>
        <dbReference type="PROSITE" id="PS51782"/>
    </source>
</evidence>
<feature type="region of interest" description="Disordered" evidence="3">
    <location>
        <begin position="123"/>
        <end position="324"/>
    </location>
</feature>
<comment type="similarity">
    <text evidence="1">Belongs to the transglycosylase family. Rpf subfamily.</text>
</comment>
<dbReference type="OrthoDB" id="1404170at2"/>
<keyword evidence="2" id="KW-0378">Hydrolase</keyword>
<dbReference type="CDD" id="cd00118">
    <property type="entry name" value="LysM"/>
    <property type="match status" value="1"/>
</dbReference>
<dbReference type="SUPFAM" id="SSF53955">
    <property type="entry name" value="Lysozyme-like"/>
    <property type="match status" value="1"/>
</dbReference>
<evidence type="ECO:0000313" key="5">
    <source>
        <dbReference type="EMBL" id="KNB54388.1"/>
    </source>
</evidence>
<organism evidence="5 6">
    <name type="scientific">Streptomyces caatingaensis</name>
    <dbReference type="NCBI Taxonomy" id="1678637"/>
    <lineage>
        <taxon>Bacteria</taxon>
        <taxon>Bacillati</taxon>
        <taxon>Actinomycetota</taxon>
        <taxon>Actinomycetes</taxon>
        <taxon>Kitasatosporales</taxon>
        <taxon>Streptomycetaceae</taxon>
        <taxon>Streptomyces</taxon>
    </lineage>
</organism>
<feature type="compositionally biased region" description="Basic and acidic residues" evidence="3">
    <location>
        <begin position="138"/>
        <end position="147"/>
    </location>
</feature>
<protein>
    <recommendedName>
        <fullName evidence="4">LysM domain-containing protein</fullName>
    </recommendedName>
</protein>
<dbReference type="AlphaFoldDB" id="A0A0K9XMB1"/>
<evidence type="ECO:0000256" key="1">
    <source>
        <dbReference type="ARBA" id="ARBA00010830"/>
    </source>
</evidence>
<dbReference type="InterPro" id="IPR052196">
    <property type="entry name" value="Bact_Kbp"/>
</dbReference>
<dbReference type="PANTHER" id="PTHR34700:SF4">
    <property type="entry name" value="PHAGE-LIKE ELEMENT PBSX PROTEIN XKDP"/>
    <property type="match status" value="1"/>
</dbReference>
<dbReference type="InterPro" id="IPR023346">
    <property type="entry name" value="Lysozyme-like_dom_sf"/>
</dbReference>
<feature type="compositionally biased region" description="Low complexity" evidence="3">
    <location>
        <begin position="274"/>
        <end position="283"/>
    </location>
</feature>
<dbReference type="SMART" id="SM00257">
    <property type="entry name" value="LysM"/>
    <property type="match status" value="1"/>
</dbReference>
<dbReference type="InterPro" id="IPR010618">
    <property type="entry name" value="RPF"/>
</dbReference>
<sequence>MLSGKGRHRRPRQVPAAVLAAGVTGAGIALPLLGATTADAADVHTWDRVARCESGGLWSADTGNGYFGGLQMTQDMWESGGGTEFAPRPDQASRAQQIAVAERVLEQQGPYAWPACAVKSDLAKEGPAPDVNPGRADVTPEPRHEPADDAGGTGGGDSGTAGSDARDHDRSSPTPAPAHGPSDQPTGTGTSKGKHRKPAEDAREADGGTEDAKGGPAHGTGQQAPDSREKTPDAPESTPAPSRSGEPTRTPRSPAPGSTSGADEGRGADKSADADAATGADAGAGTGKHRAQPPRSDSGRASRGGAEAHGHGPRAEDYTVRPGDNLSAIAQEHSVPGGWHRIYHDNKKVVGSDPNLIHPGQQLELKK</sequence>